<feature type="transmembrane region" description="Helical" evidence="11">
    <location>
        <begin position="312"/>
        <end position="330"/>
    </location>
</feature>
<dbReference type="GO" id="GO:0071555">
    <property type="term" value="P:cell wall organization"/>
    <property type="evidence" value="ECO:0007669"/>
    <property type="project" value="UniProtKB-KW"/>
</dbReference>
<dbReference type="PANTHER" id="PTHR32044:SF80">
    <property type="entry name" value="XYLOGLUCAN GLYCOSYLTRANSFERASE 2-RELATED"/>
    <property type="match status" value="1"/>
</dbReference>
<comment type="subcellular location">
    <subcellularLocation>
        <location evidence="1">Golgi apparatus membrane</location>
        <topology evidence="1">Multi-pass membrane protein</topology>
    </subcellularLocation>
</comment>
<organism evidence="13 15">
    <name type="scientific">Didymodactylos carnosus</name>
    <dbReference type="NCBI Taxonomy" id="1234261"/>
    <lineage>
        <taxon>Eukaryota</taxon>
        <taxon>Metazoa</taxon>
        <taxon>Spiralia</taxon>
        <taxon>Gnathifera</taxon>
        <taxon>Rotifera</taxon>
        <taxon>Eurotatoria</taxon>
        <taxon>Bdelloidea</taxon>
        <taxon>Philodinida</taxon>
        <taxon>Philodinidae</taxon>
        <taxon>Didymodactylos</taxon>
    </lineage>
</organism>
<dbReference type="AlphaFoldDB" id="A0A8S2EKY9"/>
<evidence type="ECO:0000256" key="4">
    <source>
        <dbReference type="ARBA" id="ARBA00022692"/>
    </source>
</evidence>
<evidence type="ECO:0000256" key="6">
    <source>
        <dbReference type="ARBA" id="ARBA00023034"/>
    </source>
</evidence>
<keyword evidence="7 11" id="KW-0472">Membrane</keyword>
<evidence type="ECO:0000256" key="7">
    <source>
        <dbReference type="ARBA" id="ARBA00023136"/>
    </source>
</evidence>
<sequence>KNSDPILPSSLDQLDKDDYPLVAVQVLMCNEICSVESIIDCACQLDWPQTSLFVQVLDDSSDKQTMETIDNRVEEWKCRGIQIDIQRRKNHHGFKAGSLQHAFPLCRNAEYLAIFDVDFLPKSDFLHKTVPYLINNPNLAFVQTRWTFFNAKESFLTRMQEIALNFHHKCEQVVRCWLSLFFTFNGTGAVWRTSAIKRCGGWQTDTLVEDLDISFRAHYQGWTSIYLEHVECQNELPPTWSAYLSQQYRWTCGPVQVIRKSIRPLWRSKHIGWHKKVFCYWYLLQKLNNLIAFGYFFILTFCLYYIADFSTIYLIGFNVQLIVTILHVVFTPEEWYMSILYVFFENAMLLHKAVATVAGMFNYESAKQWNVTPKYGLKKNNQDMLNNNITLNSPSTMSSLWQPSTWTLKDKWENVINKDYIHCIKINQNQIVALSITLYQGNSRIELRNLSSMEVVISTIESDLKFYLCLLSLPANEWLITEDNTGNMIVMNDNCEIQQQRIGYCNKLKNAALINDSVFVLQTAKPSQLHFHTLK</sequence>
<evidence type="ECO:0000313" key="14">
    <source>
        <dbReference type="EMBL" id="CAF3987008.1"/>
    </source>
</evidence>
<dbReference type="GO" id="GO:0016757">
    <property type="term" value="F:glycosyltransferase activity"/>
    <property type="evidence" value="ECO:0007669"/>
    <property type="project" value="UniProtKB-KW"/>
</dbReference>
<evidence type="ECO:0000256" key="5">
    <source>
        <dbReference type="ARBA" id="ARBA00022989"/>
    </source>
</evidence>
<dbReference type="FunFam" id="3.90.550.10:FF:000057">
    <property type="entry name" value="Glycosyltransferase-like protein, family 2"/>
    <property type="match status" value="1"/>
</dbReference>
<keyword evidence="3" id="KW-0808">Transferase</keyword>
<evidence type="ECO:0000256" key="3">
    <source>
        <dbReference type="ARBA" id="ARBA00022679"/>
    </source>
</evidence>
<feature type="transmembrane region" description="Helical" evidence="11">
    <location>
        <begin position="287"/>
        <end position="306"/>
    </location>
</feature>
<keyword evidence="2" id="KW-0328">Glycosyltransferase</keyword>
<evidence type="ECO:0000256" key="9">
    <source>
        <dbReference type="ARBA" id="ARBA00056537"/>
    </source>
</evidence>
<comment type="caution">
    <text evidence="13">The sequence shown here is derived from an EMBL/GenBank/DDBJ whole genome shotgun (WGS) entry which is preliminary data.</text>
</comment>
<comment type="function">
    <text evidence="9">Probable mannan synthase which consists of a 4-beta-mannosyltransferase activity on mannan using GDP-mannose. The beta-1,4-mannan product is the backbone for galactomannan synthesis by galactomannan galactosyltransferase. Galactomannan is a noncellulosic polysaccharides of plant cell wall.</text>
</comment>
<keyword evidence="8" id="KW-0961">Cell wall biogenesis/degradation</keyword>
<evidence type="ECO:0000256" key="2">
    <source>
        <dbReference type="ARBA" id="ARBA00022676"/>
    </source>
</evidence>
<dbReference type="PANTHER" id="PTHR32044">
    <property type="entry name" value="GLUCOMANNAN 4-BETA-MANNOSYLTRANSFERASE 9"/>
    <property type="match status" value="1"/>
</dbReference>
<dbReference type="InterPro" id="IPR029044">
    <property type="entry name" value="Nucleotide-diphossugar_trans"/>
</dbReference>
<evidence type="ECO:0000259" key="12">
    <source>
        <dbReference type="Pfam" id="PF13632"/>
    </source>
</evidence>
<dbReference type="GO" id="GO:0000139">
    <property type="term" value="C:Golgi membrane"/>
    <property type="evidence" value="ECO:0007669"/>
    <property type="project" value="UniProtKB-SubCell"/>
</dbReference>
<dbReference type="EMBL" id="CAJNOK010012992">
    <property type="protein sequence ID" value="CAF1175787.1"/>
    <property type="molecule type" value="Genomic_DNA"/>
</dbReference>
<reference evidence="13" key="1">
    <citation type="submission" date="2021-02" db="EMBL/GenBank/DDBJ databases">
        <authorList>
            <person name="Nowell W R."/>
        </authorList>
    </citation>
    <scope>NUCLEOTIDE SEQUENCE</scope>
</reference>
<dbReference type="Proteomes" id="UP000677228">
    <property type="component" value="Unassembled WGS sequence"/>
</dbReference>
<evidence type="ECO:0000256" key="1">
    <source>
        <dbReference type="ARBA" id="ARBA00004653"/>
    </source>
</evidence>
<evidence type="ECO:0000313" key="13">
    <source>
        <dbReference type="EMBL" id="CAF1175787.1"/>
    </source>
</evidence>
<keyword evidence="6" id="KW-0333">Golgi apparatus</keyword>
<accession>A0A8S2EKY9</accession>
<proteinExistence type="predicted"/>
<dbReference type="Gene3D" id="3.90.550.10">
    <property type="entry name" value="Spore Coat Polysaccharide Biosynthesis Protein SpsA, Chain A"/>
    <property type="match status" value="1"/>
</dbReference>
<evidence type="ECO:0000256" key="10">
    <source>
        <dbReference type="ARBA" id="ARBA00076024"/>
    </source>
</evidence>
<dbReference type="Proteomes" id="UP000682733">
    <property type="component" value="Unassembled WGS sequence"/>
</dbReference>
<gene>
    <name evidence="13" type="ORF">OVA965_LOCUS22804</name>
    <name evidence="14" type="ORF">TMI583_LOCUS23519</name>
</gene>
<dbReference type="Pfam" id="PF13632">
    <property type="entry name" value="Glyco_trans_2_3"/>
    <property type="match status" value="1"/>
</dbReference>
<name>A0A8S2EKY9_9BILA</name>
<dbReference type="InterPro" id="IPR001173">
    <property type="entry name" value="Glyco_trans_2-like"/>
</dbReference>
<protein>
    <recommendedName>
        <fullName evidence="10">Glucomannan synthase</fullName>
    </recommendedName>
</protein>
<evidence type="ECO:0000256" key="11">
    <source>
        <dbReference type="SAM" id="Phobius"/>
    </source>
</evidence>
<feature type="domain" description="Glycosyltransferase 2-like" evidence="12">
    <location>
        <begin position="114"/>
        <end position="317"/>
    </location>
</feature>
<keyword evidence="5 11" id="KW-1133">Transmembrane helix</keyword>
<dbReference type="EMBL" id="CAJOBA010034517">
    <property type="protein sequence ID" value="CAF3987008.1"/>
    <property type="molecule type" value="Genomic_DNA"/>
</dbReference>
<evidence type="ECO:0000313" key="15">
    <source>
        <dbReference type="Proteomes" id="UP000677228"/>
    </source>
</evidence>
<evidence type="ECO:0000256" key="8">
    <source>
        <dbReference type="ARBA" id="ARBA00023316"/>
    </source>
</evidence>
<dbReference type="SUPFAM" id="SSF53448">
    <property type="entry name" value="Nucleotide-diphospho-sugar transferases"/>
    <property type="match status" value="1"/>
</dbReference>
<keyword evidence="4 11" id="KW-0812">Transmembrane</keyword>
<feature type="non-terminal residue" evidence="13">
    <location>
        <position position="1"/>
    </location>
</feature>